<dbReference type="SUPFAM" id="SSF63829">
    <property type="entry name" value="Calcium-dependent phosphotriesterase"/>
    <property type="match status" value="1"/>
</dbReference>
<proteinExistence type="inferred from homology"/>
<keyword evidence="3" id="KW-0479">Metal-binding</keyword>
<sequence length="287" mass="30320">MSIAVEPVTGPVAEHAEGPVWCARWGGLRWVDMLAGDVLHLDADGSVRRRHAGRVAAVVRPRTAGGYVVAGERELLLADADDLDAPLRSLGEQWGDPGIRMNDGGCDPDGRFYIGTMAYDETPGAGDLYVAEPDGTLRVVVPGVTISNGFDFSPDGTLAYYADTPTGRVDVFDYEPGRGLWERRPFVSVDRERGAPDGLTVDAEGGVWVALWGGGAVHRYSPDGTLDAVVELPVVNVTAVTFGGDGLDRLFVTSSARGVDRAEQPAAGSVFTADPGVTGRPVLQTTL</sequence>
<feature type="binding site" evidence="3">
    <location>
        <position position="102"/>
    </location>
    <ligand>
        <name>substrate</name>
    </ligand>
</feature>
<dbReference type="GO" id="GO:0004341">
    <property type="term" value="F:gluconolactonase activity"/>
    <property type="evidence" value="ECO:0007669"/>
    <property type="project" value="TreeGrafter"/>
</dbReference>
<name>A0A7Y6I796_9ACTN</name>
<dbReference type="EMBL" id="JABWGN010000006">
    <property type="protein sequence ID" value="NUW33015.1"/>
    <property type="molecule type" value="Genomic_DNA"/>
</dbReference>
<evidence type="ECO:0000256" key="3">
    <source>
        <dbReference type="PIRSR" id="PIRSR605511-2"/>
    </source>
</evidence>
<dbReference type="InterPro" id="IPR005511">
    <property type="entry name" value="SMP-30"/>
</dbReference>
<accession>A0A7Y6I796</accession>
<dbReference type="PANTHER" id="PTHR10907">
    <property type="entry name" value="REGUCALCIN"/>
    <property type="match status" value="1"/>
</dbReference>
<dbReference type="GO" id="GO:0019853">
    <property type="term" value="P:L-ascorbic acid biosynthetic process"/>
    <property type="evidence" value="ECO:0007669"/>
    <property type="project" value="TreeGrafter"/>
</dbReference>
<dbReference type="Proteomes" id="UP000586042">
    <property type="component" value="Unassembled WGS sequence"/>
</dbReference>
<evidence type="ECO:0000259" key="4">
    <source>
        <dbReference type="Pfam" id="PF08450"/>
    </source>
</evidence>
<dbReference type="InterPro" id="IPR011042">
    <property type="entry name" value="6-blade_b-propeller_TolB-like"/>
</dbReference>
<dbReference type="PANTHER" id="PTHR10907:SF47">
    <property type="entry name" value="REGUCALCIN"/>
    <property type="match status" value="1"/>
</dbReference>
<dbReference type="Gene3D" id="2.120.10.30">
    <property type="entry name" value="TolB, C-terminal domain"/>
    <property type="match status" value="1"/>
</dbReference>
<feature type="active site" description="Proton donor/acceptor" evidence="2">
    <location>
        <position position="197"/>
    </location>
</feature>
<feature type="binding site" evidence="3">
    <location>
        <position position="197"/>
    </location>
    <ligand>
        <name>a divalent metal cation</name>
        <dbReference type="ChEBI" id="CHEBI:60240"/>
    </ligand>
</feature>
<protein>
    <submittedName>
        <fullName evidence="5">SMP-30/gluconolactonase/LRE family protein</fullName>
    </submittedName>
</protein>
<comment type="similarity">
    <text evidence="1">Belongs to the SMP-30/CGR1 family.</text>
</comment>
<feature type="domain" description="SMP-30/Gluconolactonase/LRE-like region" evidence="4">
    <location>
        <begin position="16"/>
        <end position="255"/>
    </location>
</feature>
<keyword evidence="3" id="KW-0862">Zinc</keyword>
<feature type="binding site" evidence="3">
    <location>
        <position position="100"/>
    </location>
    <ligand>
        <name>substrate</name>
    </ligand>
</feature>
<feature type="binding site" evidence="3">
    <location>
        <position position="120"/>
    </location>
    <ligand>
        <name>substrate</name>
    </ligand>
</feature>
<dbReference type="RefSeq" id="WP_175590471.1">
    <property type="nucleotide sequence ID" value="NZ_JABWGN010000006.1"/>
</dbReference>
<evidence type="ECO:0000256" key="2">
    <source>
        <dbReference type="PIRSR" id="PIRSR605511-1"/>
    </source>
</evidence>
<dbReference type="InterPro" id="IPR013658">
    <property type="entry name" value="SGL"/>
</dbReference>
<reference evidence="5 6" key="1">
    <citation type="submission" date="2020-06" db="EMBL/GenBank/DDBJ databases">
        <title>Nonomuraea sp. SMC257, a novel actinomycete isolated from soil.</title>
        <authorList>
            <person name="Chanama M."/>
        </authorList>
    </citation>
    <scope>NUCLEOTIDE SEQUENCE [LARGE SCALE GENOMIC DNA]</scope>
    <source>
        <strain evidence="5 6">SMC257</strain>
    </source>
</reference>
<keyword evidence="6" id="KW-1185">Reference proteome</keyword>
<dbReference type="Pfam" id="PF08450">
    <property type="entry name" value="SGL"/>
    <property type="match status" value="1"/>
</dbReference>
<evidence type="ECO:0000313" key="6">
    <source>
        <dbReference type="Proteomes" id="UP000586042"/>
    </source>
</evidence>
<dbReference type="GO" id="GO:0005509">
    <property type="term" value="F:calcium ion binding"/>
    <property type="evidence" value="ECO:0007669"/>
    <property type="project" value="TreeGrafter"/>
</dbReference>
<evidence type="ECO:0000313" key="5">
    <source>
        <dbReference type="EMBL" id="NUW33015.1"/>
    </source>
</evidence>
<evidence type="ECO:0000256" key="1">
    <source>
        <dbReference type="ARBA" id="ARBA00008853"/>
    </source>
</evidence>
<dbReference type="PRINTS" id="PR01790">
    <property type="entry name" value="SMP30FAMILY"/>
</dbReference>
<gene>
    <name evidence="5" type="ORF">HTZ77_16460</name>
</gene>
<comment type="cofactor">
    <cofactor evidence="3">
        <name>Zn(2+)</name>
        <dbReference type="ChEBI" id="CHEBI:29105"/>
    </cofactor>
    <text evidence="3">Binds 1 divalent metal cation per subunit.</text>
</comment>
<dbReference type="AlphaFoldDB" id="A0A7Y6I796"/>
<comment type="caution">
    <text evidence="5">The sequence shown here is derived from an EMBL/GenBank/DDBJ whole genome shotgun (WGS) entry which is preliminary data.</text>
</comment>
<feature type="binding site" evidence="3">
    <location>
        <position position="148"/>
    </location>
    <ligand>
        <name>a divalent metal cation</name>
        <dbReference type="ChEBI" id="CHEBI:60240"/>
    </ligand>
</feature>
<organism evidence="5 6">
    <name type="scientific">Nonomuraea montanisoli</name>
    <dbReference type="NCBI Taxonomy" id="2741721"/>
    <lineage>
        <taxon>Bacteria</taxon>
        <taxon>Bacillati</taxon>
        <taxon>Actinomycetota</taxon>
        <taxon>Actinomycetes</taxon>
        <taxon>Streptosporangiales</taxon>
        <taxon>Streptosporangiaceae</taxon>
        <taxon>Nonomuraea</taxon>
    </lineage>
</organism>
<feature type="binding site" evidence="3">
    <location>
        <position position="17"/>
    </location>
    <ligand>
        <name>a divalent metal cation</name>
        <dbReference type="ChEBI" id="CHEBI:60240"/>
    </ligand>
</feature>